<reference evidence="2 3" key="1">
    <citation type="submission" date="2016-10" db="EMBL/GenBank/DDBJ databases">
        <title>Draft genome sequences of four alkaliphilic bacteria belonging to the Anaerobacillus genus.</title>
        <authorList>
            <person name="Bassil N.M."/>
            <person name="Lloyd J.R."/>
        </authorList>
    </citation>
    <scope>NUCLEOTIDE SEQUENCE [LARGE SCALE GENOMIC DNA]</scope>
    <source>
        <strain evidence="2 3">DSM 22531</strain>
    </source>
</reference>
<dbReference type="OrthoDB" id="6197054at2"/>
<dbReference type="RefSeq" id="WP_071389566.1">
    <property type="nucleotide sequence ID" value="NZ_MLQS01000015.1"/>
</dbReference>
<comment type="caution">
    <text evidence="2">The sequence shown here is derived from an EMBL/GenBank/DDBJ whole genome shotgun (WGS) entry which is preliminary data.</text>
</comment>
<dbReference type="Pfam" id="PF14690">
    <property type="entry name" value="Zn_ribbon_ISL3"/>
    <property type="match status" value="1"/>
</dbReference>
<name>A0A1S2M685_9BACI</name>
<evidence type="ECO:0000259" key="1">
    <source>
        <dbReference type="Pfam" id="PF14690"/>
    </source>
</evidence>
<gene>
    <name evidence="2" type="ORF">BKP45_10080</name>
</gene>
<feature type="domain" description="Transposase IS204/IS1001/IS1096/IS1165 zinc-finger" evidence="1">
    <location>
        <begin position="34"/>
        <end position="78"/>
    </location>
</feature>
<evidence type="ECO:0000313" key="3">
    <source>
        <dbReference type="Proteomes" id="UP000180057"/>
    </source>
</evidence>
<evidence type="ECO:0000313" key="2">
    <source>
        <dbReference type="EMBL" id="OIJ20126.1"/>
    </source>
</evidence>
<dbReference type="EMBL" id="MLQS01000015">
    <property type="protein sequence ID" value="OIJ20126.1"/>
    <property type="molecule type" value="Genomic_DNA"/>
</dbReference>
<dbReference type="Proteomes" id="UP000180057">
    <property type="component" value="Unassembled WGS sequence"/>
</dbReference>
<keyword evidence="3" id="KW-1185">Reference proteome</keyword>
<accession>A0A1S2M685</accession>
<dbReference type="InterPro" id="IPR029261">
    <property type="entry name" value="Transposase_Znf"/>
</dbReference>
<proteinExistence type="predicted"/>
<organism evidence="2 3">
    <name type="scientific">Anaerobacillus alkalidiazotrophicus</name>
    <dbReference type="NCBI Taxonomy" id="472963"/>
    <lineage>
        <taxon>Bacteria</taxon>
        <taxon>Bacillati</taxon>
        <taxon>Bacillota</taxon>
        <taxon>Bacilli</taxon>
        <taxon>Bacillales</taxon>
        <taxon>Bacillaceae</taxon>
        <taxon>Anaerobacillus</taxon>
    </lineage>
</organism>
<protein>
    <recommendedName>
        <fullName evidence="1">Transposase IS204/IS1001/IS1096/IS1165 zinc-finger domain-containing protein</fullName>
    </recommendedName>
</protein>
<dbReference type="AlphaFoldDB" id="A0A1S2M685"/>
<sequence length="153" mass="18117">MLDTILNLDDNVEVIHYSKQNEQWDIILKLITKATSCPSCNCVSTRIHSKYTRRIQDLPMNNLMVCFTIQLNKWYCDNSVCQTKIFTERLSWLESYRRRTKRCEDVLRKIAFSTSCLQAEKISYELKVPASNDTLLRIIKNTFQWDVFFVFGN</sequence>